<sequence>MKHLLLALFLLLASYTSYAQSVKLEPYWDSGLKFKSENERYHFTVGGRVHFDVGYQQHGAVLDTIFEPIGPRINVRRARVNFTGNLDGVIEYDFEFNFGEEFSYSDLYIAFLKVPGVDRVTLGYLREPFGMEEQTNANRLVFMERSLTNAFGTNRNVGIRIEKHMFGNKFSVFTGVNRLTDDLSDDVTGEGAYSFTARMIYSPLMQEEANRAVHLGLAGGSFAPINNTYHLETQNEANVEVMYVRTPMLENVQQVRRLGGEVGYTEGRFCFQGEYMHAFAVQQEQAATLTRNFNSYYLQGSYFITGGTRKYRRSYNNFSSIQLKERSEADKLRGAWELGLRFSSVNLQGVQAEFGELKNMTVGLNWYFTASSRLMLNYLHGRLQNSYTIQALQLRAQVSF</sequence>
<dbReference type="InterPro" id="IPR023614">
    <property type="entry name" value="Porin_dom_sf"/>
</dbReference>
<comment type="caution">
    <text evidence="2">The sequence shown here is derived from an EMBL/GenBank/DDBJ whole genome shotgun (WGS) entry which is preliminary data.</text>
</comment>
<gene>
    <name evidence="2" type="ORF">FVR03_17125</name>
</gene>
<name>A0A5C8JEC5_9BACT</name>
<dbReference type="Proteomes" id="UP000321926">
    <property type="component" value="Unassembled WGS sequence"/>
</dbReference>
<feature type="signal peptide" evidence="1">
    <location>
        <begin position="1"/>
        <end position="19"/>
    </location>
</feature>
<evidence type="ECO:0008006" key="4">
    <source>
        <dbReference type="Google" id="ProtNLM"/>
    </source>
</evidence>
<accession>A0A5C8JEC5</accession>
<dbReference type="Gene3D" id="2.40.160.10">
    <property type="entry name" value="Porin"/>
    <property type="match status" value="1"/>
</dbReference>
<organism evidence="2 3">
    <name type="scientific">Pontibacter qinzhouensis</name>
    <dbReference type="NCBI Taxonomy" id="2603253"/>
    <lineage>
        <taxon>Bacteria</taxon>
        <taxon>Pseudomonadati</taxon>
        <taxon>Bacteroidota</taxon>
        <taxon>Cytophagia</taxon>
        <taxon>Cytophagales</taxon>
        <taxon>Hymenobacteraceae</taxon>
        <taxon>Pontibacter</taxon>
    </lineage>
</organism>
<dbReference type="OrthoDB" id="5442696at2"/>
<feature type="chain" id="PRO_5022959459" description="Porin" evidence="1">
    <location>
        <begin position="20"/>
        <end position="400"/>
    </location>
</feature>
<keyword evidence="3" id="KW-1185">Reference proteome</keyword>
<reference evidence="2 3" key="1">
    <citation type="submission" date="2019-08" db="EMBL/GenBank/DDBJ databases">
        <authorList>
            <person name="Shi S."/>
        </authorList>
    </citation>
    <scope>NUCLEOTIDE SEQUENCE [LARGE SCALE GENOMIC DNA]</scope>
    <source>
        <strain evidence="2 3">GY10130</strain>
    </source>
</reference>
<dbReference type="Pfam" id="PF07396">
    <property type="entry name" value="Porin_O_P"/>
    <property type="match status" value="1"/>
</dbReference>
<dbReference type="EMBL" id="VRTY01000073">
    <property type="protein sequence ID" value="TXK36700.1"/>
    <property type="molecule type" value="Genomic_DNA"/>
</dbReference>
<evidence type="ECO:0000313" key="2">
    <source>
        <dbReference type="EMBL" id="TXK36700.1"/>
    </source>
</evidence>
<dbReference type="InterPro" id="IPR010870">
    <property type="entry name" value="Porin_O/P"/>
</dbReference>
<dbReference type="SUPFAM" id="SSF56935">
    <property type="entry name" value="Porins"/>
    <property type="match status" value="1"/>
</dbReference>
<keyword evidence="1" id="KW-0732">Signal</keyword>
<proteinExistence type="predicted"/>
<protein>
    <recommendedName>
        <fullName evidence="4">Porin</fullName>
    </recommendedName>
</protein>
<evidence type="ECO:0000256" key="1">
    <source>
        <dbReference type="SAM" id="SignalP"/>
    </source>
</evidence>
<dbReference type="RefSeq" id="WP_147922984.1">
    <property type="nucleotide sequence ID" value="NZ_VRTY01000073.1"/>
</dbReference>
<dbReference type="AlphaFoldDB" id="A0A5C8JEC5"/>
<evidence type="ECO:0000313" key="3">
    <source>
        <dbReference type="Proteomes" id="UP000321926"/>
    </source>
</evidence>